<dbReference type="PANTHER" id="PTHR43742">
    <property type="entry name" value="TRIMETHYLAMINE-N-OXIDE REDUCTASE"/>
    <property type="match status" value="1"/>
</dbReference>
<protein>
    <recommendedName>
        <fullName evidence="5">4Fe-4S Mo/W bis-MGD-type domain-containing protein</fullName>
    </recommendedName>
</protein>
<dbReference type="GO" id="GO:0016491">
    <property type="term" value="F:oxidoreductase activity"/>
    <property type="evidence" value="ECO:0007669"/>
    <property type="project" value="InterPro"/>
</dbReference>
<dbReference type="InterPro" id="IPR050612">
    <property type="entry name" value="Prok_Mopterin_Oxidored"/>
</dbReference>
<keyword evidence="3" id="KW-0408">Iron</keyword>
<dbReference type="AlphaFoldDB" id="V5LVT5"/>
<dbReference type="STRING" id="1921421.M493_18304"/>
<dbReference type="Gene3D" id="3.40.50.740">
    <property type="match status" value="1"/>
</dbReference>
<dbReference type="Pfam" id="PF04879">
    <property type="entry name" value="Molybdop_Fe4S4"/>
    <property type="match status" value="1"/>
</dbReference>
<dbReference type="PROSITE" id="PS51669">
    <property type="entry name" value="4FE4S_MOW_BIS_MGD"/>
    <property type="match status" value="1"/>
</dbReference>
<feature type="domain" description="4Fe-4S Mo/W bis-MGD-type" evidence="5">
    <location>
        <begin position="2"/>
        <end position="59"/>
    </location>
</feature>
<evidence type="ECO:0000313" key="6">
    <source>
        <dbReference type="EMBL" id="AHA58171.1"/>
    </source>
</evidence>
<dbReference type="GO" id="GO:0046872">
    <property type="term" value="F:metal ion binding"/>
    <property type="evidence" value="ECO:0007669"/>
    <property type="project" value="UniProtKB-KW"/>
</dbReference>
<dbReference type="Proteomes" id="UP000015500">
    <property type="component" value="Chromosome"/>
</dbReference>
<gene>
    <name evidence="6" type="ORF">M493_18304</name>
</gene>
<dbReference type="InterPro" id="IPR006656">
    <property type="entry name" value="Mopterin_OxRdtase"/>
</dbReference>
<evidence type="ECO:0000256" key="2">
    <source>
        <dbReference type="ARBA" id="ARBA00022723"/>
    </source>
</evidence>
<evidence type="ECO:0000256" key="3">
    <source>
        <dbReference type="ARBA" id="ARBA00023004"/>
    </source>
</evidence>
<dbReference type="HOGENOM" id="CLU_1842246_0_0_9"/>
<dbReference type="SUPFAM" id="SSF53706">
    <property type="entry name" value="Formate dehydrogenase/DMSO reductase, domains 1-3"/>
    <property type="match status" value="1"/>
</dbReference>
<sequence>METTYVTSCPLNCWDVCGLKVTVNGEKVVRIDGDEQHPITKGTICGRGRMLKERANAKERLLYPLKKVNGKFVRVSWQEALDDIAKKMQELKKRLGPTAVLHSHDYANNGLLKQLDQRFFQLLRRGDGACRQPLLGCWH</sequence>
<accession>V5LVT5</accession>
<comment type="cofactor">
    <cofactor evidence="1">
        <name>Mo-bis(molybdopterin guanine dinucleotide)</name>
        <dbReference type="ChEBI" id="CHEBI:60539"/>
    </cofactor>
</comment>
<dbReference type="KEGG" id="gjf:M493_18304"/>
<dbReference type="EMBL" id="CP006254">
    <property type="protein sequence ID" value="AHA58171.1"/>
    <property type="molecule type" value="Genomic_DNA"/>
</dbReference>
<dbReference type="PANTHER" id="PTHR43742:SF6">
    <property type="entry name" value="OXIDOREDUCTASE YYAE-RELATED"/>
    <property type="match status" value="1"/>
</dbReference>
<dbReference type="Gene3D" id="2.20.25.90">
    <property type="entry name" value="ADC-like domains"/>
    <property type="match status" value="1"/>
</dbReference>
<evidence type="ECO:0000256" key="1">
    <source>
        <dbReference type="ARBA" id="ARBA00001942"/>
    </source>
</evidence>
<evidence type="ECO:0000313" key="7">
    <source>
        <dbReference type="Proteomes" id="UP000015500"/>
    </source>
</evidence>
<reference evidence="6 7" key="1">
    <citation type="journal article" date="2014" name="Genome Announc.">
        <title>Complete Genome Sequence of the Thermophilic Polychlorinated Biphenyl Degrader Geobacillus sp. Strain JF8 (NBRC 109937).</title>
        <authorList>
            <person name="Shintani M."/>
            <person name="Ohtsubo Y."/>
            <person name="Fukuda K."/>
            <person name="Hosoyama A."/>
            <person name="Ohji S."/>
            <person name="Yamazoe A."/>
            <person name="Fujita N."/>
            <person name="Nagata Y."/>
            <person name="Tsuda M."/>
            <person name="Hatta T."/>
            <person name="Kimbara K."/>
        </authorList>
    </citation>
    <scope>NUCLEOTIDE SEQUENCE [LARGE SCALE GENOMIC DNA]</scope>
    <source>
        <strain evidence="6 7">JF8</strain>
    </source>
</reference>
<dbReference type="GO" id="GO:0051536">
    <property type="term" value="F:iron-sulfur cluster binding"/>
    <property type="evidence" value="ECO:0007669"/>
    <property type="project" value="UniProtKB-KW"/>
</dbReference>
<dbReference type="Pfam" id="PF00384">
    <property type="entry name" value="Molybdopterin"/>
    <property type="match status" value="1"/>
</dbReference>
<evidence type="ECO:0000256" key="4">
    <source>
        <dbReference type="ARBA" id="ARBA00023014"/>
    </source>
</evidence>
<keyword evidence="2" id="KW-0479">Metal-binding</keyword>
<name>V5LVT5_GEOG3</name>
<keyword evidence="7" id="KW-1185">Reference proteome</keyword>
<dbReference type="SMART" id="SM00926">
    <property type="entry name" value="Molybdop_Fe4S4"/>
    <property type="match status" value="1"/>
</dbReference>
<dbReference type="InterPro" id="IPR006963">
    <property type="entry name" value="Mopterin_OxRdtase_4Fe-4S_dom"/>
</dbReference>
<evidence type="ECO:0000259" key="5">
    <source>
        <dbReference type="PROSITE" id="PS51669"/>
    </source>
</evidence>
<organism evidence="6 7">
    <name type="scientific">Geobacillus genomosp. 3</name>
    <dbReference type="NCBI Taxonomy" id="1921421"/>
    <lineage>
        <taxon>Bacteria</taxon>
        <taxon>Bacillati</taxon>
        <taxon>Bacillota</taxon>
        <taxon>Bacilli</taxon>
        <taxon>Bacillales</taxon>
        <taxon>Anoxybacillaceae</taxon>
        <taxon>Geobacillus</taxon>
    </lineage>
</organism>
<proteinExistence type="predicted"/>
<keyword evidence="4" id="KW-0411">Iron-sulfur</keyword>